<evidence type="ECO:0000256" key="7">
    <source>
        <dbReference type="ARBA" id="ARBA00023239"/>
    </source>
</evidence>
<dbReference type="PROSITE" id="PS00955">
    <property type="entry name" value="IGP_DEHYDRATASE_2"/>
    <property type="match status" value="1"/>
</dbReference>
<dbReference type="InterPro" id="IPR020568">
    <property type="entry name" value="Ribosomal_Su5_D2-typ_SF"/>
</dbReference>
<accession>A0A9W7A2G9</accession>
<comment type="similarity">
    <text evidence="3 8">Belongs to the imidazoleglycerol-phosphate dehydratase family.</text>
</comment>
<keyword evidence="10" id="KW-1185">Reference proteome</keyword>
<dbReference type="PANTHER" id="PTHR23133:SF2">
    <property type="entry name" value="IMIDAZOLEGLYCEROL-PHOSPHATE DEHYDRATASE"/>
    <property type="match status" value="1"/>
</dbReference>
<gene>
    <name evidence="9" type="ORF">TrRE_jg1458</name>
</gene>
<dbReference type="AlphaFoldDB" id="A0A9W7A2G9"/>
<keyword evidence="5" id="KW-0028">Amino-acid biosynthesis</keyword>
<dbReference type="InterPro" id="IPR020565">
    <property type="entry name" value="ImidazoleglycerP_deHydtase_CS"/>
</dbReference>
<sequence>SLYDACSPDLSPEGKSSVSLGHDSISTGVGFLDHMLDQIQSHGQLSITYIHPSPPLPPNPTTATKVLHSAGLISYNLPNEDGTWGTFGSRKCGYLELENVRGFWDRVAMGMGVGLEIRRVRGDNSHHIIESCFKAFSRCLRRVLDEQCGGREGRNKEGLDKGVFWGDGGEGPKGRCVEMNRKTKETGISVKIDLDHSIGGASPVVSTGLKCLDDLVLCFVSESGIGCEVKCGGDLWIDDHHLVEDVGIALGQGIKKGLGDKKGCNRMWSEVHGGVRCTLDLSNRPHYEGGVAWGGEGVVDDARVGEGEVCKEMVEHFFESIVSNGGMTCHIEDVGSGEGEEGTAREGMRALGKCFKACKAIDARRGGKTASSKGTLSA</sequence>
<evidence type="ECO:0000256" key="1">
    <source>
        <dbReference type="ARBA" id="ARBA00001723"/>
    </source>
</evidence>
<proteinExistence type="inferred from homology"/>
<evidence type="ECO:0000256" key="4">
    <source>
        <dbReference type="ARBA" id="ARBA00012075"/>
    </source>
</evidence>
<dbReference type="EC" id="4.2.1.19" evidence="4 8"/>
<dbReference type="GO" id="GO:0000105">
    <property type="term" value="P:L-histidine biosynthetic process"/>
    <property type="evidence" value="ECO:0007669"/>
    <property type="project" value="UniProtKB-KW"/>
</dbReference>
<dbReference type="GO" id="GO:0004424">
    <property type="term" value="F:imidazoleglycerol-phosphate dehydratase activity"/>
    <property type="evidence" value="ECO:0007669"/>
    <property type="project" value="UniProtKB-EC"/>
</dbReference>
<dbReference type="Proteomes" id="UP001165082">
    <property type="component" value="Unassembled WGS sequence"/>
</dbReference>
<keyword evidence="7 8" id="KW-0456">Lyase</keyword>
<comment type="catalytic activity">
    <reaction evidence="1 8">
        <text>D-erythro-1-(imidazol-4-yl)glycerol 3-phosphate = 3-(imidazol-4-yl)-2-oxopropyl phosphate + H2O</text>
        <dbReference type="Rhea" id="RHEA:11040"/>
        <dbReference type="ChEBI" id="CHEBI:15377"/>
        <dbReference type="ChEBI" id="CHEBI:57766"/>
        <dbReference type="ChEBI" id="CHEBI:58278"/>
        <dbReference type="EC" id="4.2.1.19"/>
    </reaction>
</comment>
<dbReference type="InterPro" id="IPR000807">
    <property type="entry name" value="ImidazoleglycerolP_deHydtase"/>
</dbReference>
<evidence type="ECO:0000256" key="2">
    <source>
        <dbReference type="ARBA" id="ARBA00005047"/>
    </source>
</evidence>
<dbReference type="Pfam" id="PF00475">
    <property type="entry name" value="IGPD"/>
    <property type="match status" value="2"/>
</dbReference>
<dbReference type="FunFam" id="3.30.230.40:FF:000003">
    <property type="entry name" value="Imidazoleglycerol-phosphate dehydratase HisB"/>
    <property type="match status" value="1"/>
</dbReference>
<name>A0A9W7A2G9_9STRA</name>
<dbReference type="EMBL" id="BRXZ01002342">
    <property type="protein sequence ID" value="GMH60160.1"/>
    <property type="molecule type" value="Genomic_DNA"/>
</dbReference>
<evidence type="ECO:0000313" key="9">
    <source>
        <dbReference type="EMBL" id="GMH60160.1"/>
    </source>
</evidence>
<feature type="non-terminal residue" evidence="9">
    <location>
        <position position="378"/>
    </location>
</feature>
<dbReference type="PANTHER" id="PTHR23133">
    <property type="entry name" value="IMIDAZOLEGLYCEROL-PHOSPHATE DEHYDRATASE HIS7"/>
    <property type="match status" value="1"/>
</dbReference>
<protein>
    <recommendedName>
        <fullName evidence="4 8">Imidazoleglycerol-phosphate dehydratase</fullName>
        <ecNumber evidence="4 8">4.2.1.19</ecNumber>
    </recommendedName>
</protein>
<evidence type="ECO:0000256" key="5">
    <source>
        <dbReference type="ARBA" id="ARBA00022605"/>
    </source>
</evidence>
<dbReference type="Gene3D" id="3.30.230.40">
    <property type="entry name" value="Imidazole glycerol phosphate dehydratase, domain 1"/>
    <property type="match status" value="4"/>
</dbReference>
<evidence type="ECO:0000256" key="8">
    <source>
        <dbReference type="RuleBase" id="RU000598"/>
    </source>
</evidence>
<dbReference type="OrthoDB" id="447729at2759"/>
<evidence type="ECO:0000256" key="3">
    <source>
        <dbReference type="ARBA" id="ARBA00007481"/>
    </source>
</evidence>
<evidence type="ECO:0000313" key="10">
    <source>
        <dbReference type="Proteomes" id="UP001165082"/>
    </source>
</evidence>
<dbReference type="InterPro" id="IPR038494">
    <property type="entry name" value="IGPD_sf"/>
</dbReference>
<evidence type="ECO:0000256" key="6">
    <source>
        <dbReference type="ARBA" id="ARBA00023102"/>
    </source>
</evidence>
<reference evidence="9" key="1">
    <citation type="submission" date="2022-07" db="EMBL/GenBank/DDBJ databases">
        <title>Genome analysis of Parmales, a sister group of diatoms, reveals the evolutionary specialization of diatoms from phago-mixotrophs to photoautotrophs.</title>
        <authorList>
            <person name="Ban H."/>
            <person name="Sato S."/>
            <person name="Yoshikawa S."/>
            <person name="Kazumasa Y."/>
            <person name="Nakamura Y."/>
            <person name="Ichinomiya M."/>
            <person name="Saitoh K."/>
            <person name="Sato N."/>
            <person name="Blanc-Mathieu R."/>
            <person name="Endo H."/>
            <person name="Kuwata A."/>
            <person name="Ogata H."/>
        </authorList>
    </citation>
    <scope>NUCLEOTIDE SEQUENCE</scope>
</reference>
<keyword evidence="6 8" id="KW-0368">Histidine biosynthesis</keyword>
<comment type="pathway">
    <text evidence="2 8">Amino-acid biosynthesis; L-histidine biosynthesis; L-histidine from 5-phospho-alpha-D-ribose 1-diphosphate: step 6/9.</text>
</comment>
<dbReference type="PROSITE" id="PS00954">
    <property type="entry name" value="IGP_DEHYDRATASE_1"/>
    <property type="match status" value="1"/>
</dbReference>
<organism evidence="9 10">
    <name type="scientific">Triparma retinervis</name>
    <dbReference type="NCBI Taxonomy" id="2557542"/>
    <lineage>
        <taxon>Eukaryota</taxon>
        <taxon>Sar</taxon>
        <taxon>Stramenopiles</taxon>
        <taxon>Ochrophyta</taxon>
        <taxon>Bolidophyceae</taxon>
        <taxon>Parmales</taxon>
        <taxon>Triparmaceae</taxon>
        <taxon>Triparma</taxon>
    </lineage>
</organism>
<dbReference type="SUPFAM" id="SSF54211">
    <property type="entry name" value="Ribosomal protein S5 domain 2-like"/>
    <property type="match status" value="3"/>
</dbReference>
<comment type="caution">
    <text evidence="9">The sequence shown here is derived from an EMBL/GenBank/DDBJ whole genome shotgun (WGS) entry which is preliminary data.</text>
</comment>